<evidence type="ECO:0000313" key="1">
    <source>
        <dbReference type="Ensembl" id="ENSVURP00010029476.1"/>
    </source>
</evidence>
<reference evidence="1" key="2">
    <citation type="submission" date="2025-08" db="UniProtKB">
        <authorList>
            <consortium name="Ensembl"/>
        </authorList>
    </citation>
    <scope>IDENTIFICATION</scope>
</reference>
<proteinExistence type="predicted"/>
<dbReference type="STRING" id="29139.ENSVURP00010029476"/>
<dbReference type="GeneID" id="114022863"/>
<dbReference type="GeneTree" id="ENSGT00390000009885"/>
<protein>
    <submittedName>
        <fullName evidence="1">FA complementation group B</fullName>
    </submittedName>
</protein>
<gene>
    <name evidence="1" type="primary">FANCB</name>
</gene>
<reference evidence="1" key="3">
    <citation type="submission" date="2025-09" db="UniProtKB">
        <authorList>
            <consortium name="Ensembl"/>
        </authorList>
    </citation>
    <scope>IDENTIFICATION</scope>
</reference>
<dbReference type="InterPro" id="IPR033333">
    <property type="entry name" value="FANCB"/>
</dbReference>
<dbReference type="PANTHER" id="PTHR28450">
    <property type="entry name" value="FANCONI ANEMIA GROUP B PROTEIN"/>
    <property type="match status" value="1"/>
</dbReference>
<dbReference type="PANTHER" id="PTHR28450:SF1">
    <property type="entry name" value="FANCONI ANEMIA GROUP B PROTEIN"/>
    <property type="match status" value="1"/>
</dbReference>
<evidence type="ECO:0000313" key="2">
    <source>
        <dbReference type="Proteomes" id="UP000314987"/>
    </source>
</evidence>
<accession>A0A4X2M5Z0</accession>
<dbReference type="RefSeq" id="XP_027691091.1">
    <property type="nucleotide sequence ID" value="XM_027835290.1"/>
</dbReference>
<dbReference type="GO" id="GO:0043240">
    <property type="term" value="C:Fanconi anaemia nuclear complex"/>
    <property type="evidence" value="ECO:0007669"/>
    <property type="project" value="Ensembl"/>
</dbReference>
<dbReference type="Proteomes" id="UP000314987">
    <property type="component" value="Unassembled WGS sequence"/>
</dbReference>
<reference evidence="2" key="1">
    <citation type="submission" date="2018-12" db="EMBL/GenBank/DDBJ databases">
        <authorList>
            <person name="Yazar S."/>
        </authorList>
    </citation>
    <scope>NUCLEOTIDE SEQUENCE [LARGE SCALE GENOMIC DNA]</scope>
</reference>
<dbReference type="GO" id="GO:1905168">
    <property type="term" value="P:positive regulation of double-strand break repair via homologous recombination"/>
    <property type="evidence" value="ECO:0007669"/>
    <property type="project" value="TreeGrafter"/>
</dbReference>
<dbReference type="GO" id="GO:0000785">
    <property type="term" value="C:chromatin"/>
    <property type="evidence" value="ECO:0007669"/>
    <property type="project" value="Ensembl"/>
</dbReference>
<dbReference type="OrthoDB" id="1917888at2759"/>
<organism evidence="1 2">
    <name type="scientific">Vombatus ursinus</name>
    <name type="common">Common wombat</name>
    <dbReference type="NCBI Taxonomy" id="29139"/>
    <lineage>
        <taxon>Eukaryota</taxon>
        <taxon>Metazoa</taxon>
        <taxon>Chordata</taxon>
        <taxon>Craniata</taxon>
        <taxon>Vertebrata</taxon>
        <taxon>Euteleostomi</taxon>
        <taxon>Mammalia</taxon>
        <taxon>Metatheria</taxon>
        <taxon>Diprotodontia</taxon>
        <taxon>Vombatidae</taxon>
        <taxon>Vombatus</taxon>
    </lineage>
</organism>
<dbReference type="OMA" id="LAFHRVC"/>
<dbReference type="AlphaFoldDB" id="A0A4X2M5Z0"/>
<dbReference type="CTD" id="2187"/>
<name>A0A4X2M5Z0_VOMUR</name>
<dbReference type="RefSeq" id="XP_027691090.1">
    <property type="nucleotide sequence ID" value="XM_027835289.1"/>
</dbReference>
<sequence length="860" mass="97102">MSSNEQEKLLSYSGEVLIFQLSQGDLAKEGTAKTSKLHVRRMTFNRSTRTFIQKSTGIFSMHGKHSSFEIICCSCAADFRTGINLPCVLIRRNKKKSVFKYFLLLLHSSNEFEQRMNFTLDYEMKDDIKILNGPSILWRHSRTCFYISSQNDIIISAPVKFSSIKWAGEVENLGTILFGVGEPLSTERESSPGSSKSDYAVWGTEFCAYSIENQKILSGAYFLPHAYGSVVTCIHICATKEVNTELRISLIALTQKNQLIWFQDGVPKSLCQLPFQDPCALQIMASSGGDLLYIVSFRSSDVCAIWKKSFQVASKWQKVKSVLVDDFIGTGTEQLLLVFKDTFSINCLTSFKITDLGNVNYSNDAFDPMENDLFEDNLQENYSLTVQALERRLQIGLASIQELQKHLLLKERILSKSCKALVGLVQGKEYIPPYEEEDILVSLCGDKKHLPHSLNEKLSDTSHDSKHIIEKMWYRVLDDHLVVGVEIKNSFVLLLNDVTLSLLMDQAYTSNPPLIQCKNSVIKLDKVSFPASLSSPCETESAAKRIKLILHNKERKNNFNEQSSEANCIQVFTAVTTLSPLLAFHNFCCIVMLHARWGENSGRFGESCTVPCGRLSLSIEDISSEKYSVTLPEKNQPLKEPMEDLFALLAVFHKFCFQITSPDCTLTSVKTWLLGHMECETVKEFPDSFFCKSLGALHGTFFNWKQKTPFEGILTVYCRNQTALFQCLHNLTQVLPMNCVIKQLKSGSKKFLTNQLALFLEKEIVTLKNFFSSAVSEVESNLTQKCEIIKKSSSSSMLKASSLGAEEATQRIREELQQEKEQIMWGMNLTLSSATYREMTLKVMGVQLKSDLAAQKLNDY</sequence>
<dbReference type="GO" id="GO:2000042">
    <property type="term" value="P:negative regulation of double-strand break repair via homologous recombination"/>
    <property type="evidence" value="ECO:0007669"/>
    <property type="project" value="TreeGrafter"/>
</dbReference>
<keyword evidence="2" id="KW-1185">Reference proteome</keyword>
<dbReference type="GO" id="GO:1990414">
    <property type="term" value="P:replication-born double-strand break repair via sister chromatid exchange"/>
    <property type="evidence" value="ECO:0007669"/>
    <property type="project" value="TreeGrafter"/>
</dbReference>
<dbReference type="GO" id="GO:0036297">
    <property type="term" value="P:interstrand cross-link repair"/>
    <property type="evidence" value="ECO:0007669"/>
    <property type="project" value="InterPro"/>
</dbReference>
<dbReference type="Ensembl" id="ENSVURT00010033578.1">
    <property type="protein sequence ID" value="ENSVURP00010029476.1"/>
    <property type="gene ID" value="ENSVURG00010022550.1"/>
</dbReference>